<evidence type="ECO:0000313" key="1">
    <source>
        <dbReference type="EMBL" id="RFU61043.1"/>
    </source>
</evidence>
<protein>
    <submittedName>
        <fullName evidence="1">Uncharacterized protein</fullName>
    </submittedName>
</protein>
<evidence type="ECO:0000313" key="2">
    <source>
        <dbReference type="Proteomes" id="UP000262939"/>
    </source>
</evidence>
<dbReference type="EMBL" id="QVTD01000018">
    <property type="protein sequence ID" value="RFU61043.1"/>
    <property type="molecule type" value="Genomic_DNA"/>
</dbReference>
<dbReference type="Proteomes" id="UP000262939">
    <property type="component" value="Unassembled WGS sequence"/>
</dbReference>
<dbReference type="AlphaFoldDB" id="A0A372L784"/>
<proteinExistence type="predicted"/>
<gene>
    <name evidence="1" type="ORF">D0466_19670</name>
</gene>
<comment type="caution">
    <text evidence="1">The sequence shown here is derived from an EMBL/GenBank/DDBJ whole genome shotgun (WGS) entry which is preliminary data.</text>
</comment>
<organism evidence="1 2">
    <name type="scientific">Peribacillus glennii</name>
    <dbReference type="NCBI Taxonomy" id="2303991"/>
    <lineage>
        <taxon>Bacteria</taxon>
        <taxon>Bacillati</taxon>
        <taxon>Bacillota</taxon>
        <taxon>Bacilli</taxon>
        <taxon>Bacillales</taxon>
        <taxon>Bacillaceae</taxon>
        <taxon>Peribacillus</taxon>
    </lineage>
</organism>
<keyword evidence="2" id="KW-1185">Reference proteome</keyword>
<reference evidence="1 2" key="1">
    <citation type="submission" date="2018-08" db="EMBL/GenBank/DDBJ databases">
        <title>Bacillus chawlae sp. nov., Bacillus glennii sp. nov., and Bacillus saganii sp. nov. Isolated from the Vehicle Assembly Building at Kennedy Space Center where the Viking Spacecraft were Assembled.</title>
        <authorList>
            <person name="Seuylemezian A."/>
            <person name="Vaishampayan P."/>
        </authorList>
    </citation>
    <scope>NUCLEOTIDE SEQUENCE [LARGE SCALE GENOMIC DNA]</scope>
    <source>
        <strain evidence="1 2">V44-8</strain>
    </source>
</reference>
<name>A0A372L784_9BACI</name>
<sequence>MLMTTFDFIFARYKGLEDGSSIHFSLTNKHYNIFLIIMLQKNSPHMPILQSPAKKKLPSLLSGKTASHSEN</sequence>
<accession>A0A372L784</accession>